<dbReference type="InterPro" id="IPR001633">
    <property type="entry name" value="EAL_dom"/>
</dbReference>
<dbReference type="Proteomes" id="UP001158045">
    <property type="component" value="Unassembled WGS sequence"/>
</dbReference>
<gene>
    <name evidence="5" type="ORF">QE109_15305</name>
</gene>
<keyword evidence="2" id="KW-1133">Transmembrane helix</keyword>
<dbReference type="InterPro" id="IPR029787">
    <property type="entry name" value="Nucleotide_cyclase"/>
</dbReference>
<evidence type="ECO:0000313" key="6">
    <source>
        <dbReference type="Proteomes" id="UP001158045"/>
    </source>
</evidence>
<dbReference type="InterPro" id="IPR035919">
    <property type="entry name" value="EAL_sf"/>
</dbReference>
<dbReference type="NCBIfam" id="TIGR00254">
    <property type="entry name" value="GGDEF"/>
    <property type="match status" value="1"/>
</dbReference>
<dbReference type="CDD" id="cd01948">
    <property type="entry name" value="EAL"/>
    <property type="match status" value="1"/>
</dbReference>
<comment type="caution">
    <text evidence="5">The sequence shown here is derived from an EMBL/GenBank/DDBJ whole genome shotgun (WGS) entry which is preliminary data.</text>
</comment>
<dbReference type="InterPro" id="IPR050706">
    <property type="entry name" value="Cyclic-di-GMP_PDE-like"/>
</dbReference>
<dbReference type="EMBL" id="JARYZI010000013">
    <property type="protein sequence ID" value="MDH8679525.1"/>
    <property type="molecule type" value="Genomic_DNA"/>
</dbReference>
<protein>
    <submittedName>
        <fullName evidence="5">EAL domain-containing protein</fullName>
    </submittedName>
</protein>
<dbReference type="Pfam" id="PF00563">
    <property type="entry name" value="EAL"/>
    <property type="match status" value="1"/>
</dbReference>
<name>A0ABT6NGR0_9FIRM</name>
<evidence type="ECO:0000313" key="5">
    <source>
        <dbReference type="EMBL" id="MDH8679525.1"/>
    </source>
</evidence>
<dbReference type="PANTHER" id="PTHR33121:SF70">
    <property type="entry name" value="SIGNALING PROTEIN YKOW"/>
    <property type="match status" value="1"/>
</dbReference>
<dbReference type="InterPro" id="IPR000160">
    <property type="entry name" value="GGDEF_dom"/>
</dbReference>
<dbReference type="CDD" id="cd01949">
    <property type="entry name" value="GGDEF"/>
    <property type="match status" value="1"/>
</dbReference>
<accession>A0ABT6NGR0</accession>
<feature type="domain" description="GGDEF" evidence="4">
    <location>
        <begin position="449"/>
        <end position="582"/>
    </location>
</feature>
<dbReference type="Gene3D" id="3.20.20.450">
    <property type="entry name" value="EAL domain"/>
    <property type="match status" value="1"/>
</dbReference>
<reference evidence="5 6" key="1">
    <citation type="submission" date="2023-04" db="EMBL/GenBank/DDBJ databases">
        <title>Fusibacter bizertensis strain WBS, isolated from littoral bottom sediments of the Arctic seas - biochemical and genomic analysis.</title>
        <authorList>
            <person name="Brioukhanov A.L."/>
        </authorList>
    </citation>
    <scope>NUCLEOTIDE SEQUENCE [LARGE SCALE GENOMIC DNA]</scope>
    <source>
        <strain evidence="5 6">WBS</strain>
    </source>
</reference>
<dbReference type="PROSITE" id="PS50883">
    <property type="entry name" value="EAL"/>
    <property type="match status" value="1"/>
</dbReference>
<dbReference type="Gene3D" id="3.40.50.2300">
    <property type="match status" value="2"/>
</dbReference>
<dbReference type="Gene3D" id="3.30.70.270">
    <property type="match status" value="1"/>
</dbReference>
<dbReference type="Pfam" id="PF00990">
    <property type="entry name" value="GGDEF"/>
    <property type="match status" value="1"/>
</dbReference>
<dbReference type="SMART" id="SM00267">
    <property type="entry name" value="GGDEF"/>
    <property type="match status" value="1"/>
</dbReference>
<keyword evidence="1" id="KW-0175">Coiled coil</keyword>
<dbReference type="PANTHER" id="PTHR33121">
    <property type="entry name" value="CYCLIC DI-GMP PHOSPHODIESTERASE PDEF"/>
    <property type="match status" value="1"/>
</dbReference>
<feature type="coiled-coil region" evidence="1">
    <location>
        <begin position="372"/>
        <end position="413"/>
    </location>
</feature>
<feature type="domain" description="EAL" evidence="3">
    <location>
        <begin position="591"/>
        <end position="845"/>
    </location>
</feature>
<evidence type="ECO:0000256" key="2">
    <source>
        <dbReference type="SAM" id="Phobius"/>
    </source>
</evidence>
<feature type="transmembrane region" description="Helical" evidence="2">
    <location>
        <begin position="347"/>
        <end position="367"/>
    </location>
</feature>
<dbReference type="RefSeq" id="WP_281095422.1">
    <property type="nucleotide sequence ID" value="NZ_JARYZI010000013.1"/>
</dbReference>
<proteinExistence type="predicted"/>
<dbReference type="PROSITE" id="PS50887">
    <property type="entry name" value="GGDEF"/>
    <property type="match status" value="1"/>
</dbReference>
<dbReference type="SUPFAM" id="SSF55073">
    <property type="entry name" value="Nucleotide cyclase"/>
    <property type="match status" value="1"/>
</dbReference>
<evidence type="ECO:0000259" key="4">
    <source>
        <dbReference type="PROSITE" id="PS50887"/>
    </source>
</evidence>
<dbReference type="SUPFAM" id="SSF141868">
    <property type="entry name" value="EAL domain-like"/>
    <property type="match status" value="1"/>
</dbReference>
<keyword evidence="2" id="KW-0812">Transmembrane</keyword>
<keyword evidence="6" id="KW-1185">Reference proteome</keyword>
<dbReference type="InterPro" id="IPR043128">
    <property type="entry name" value="Rev_trsase/Diguanyl_cyclase"/>
</dbReference>
<sequence length="846" mass="96202">MKKYILFVYIIFTIGLLHNISFANDEPQPRHILVLNAYHFNYEWTFNQDIGINKTLTDAYPDAIIYNEFLDWKRFADEELLTKQAQLLGAKYENTDIDLILTTDDKGLIFAMDYRKVFFDNAPIAFSGIIEHTALSIIGNEDNITGVYENMAPAGALDLMAKLKPSLNKIIVIHDLTESGLRTYEAFDKDYQEHSLSHSTVVEDWSNMSFEVLLDKVPYLDANTAVMLISYNISSDGFLEKPEIFGELLSAASSAPIFSVDEFLLDHGIVGGTFLSGVMQGEMLAKLGIQILEGTAPDLIPHVSKATVYSAVDEDQLIRFGLKKSALPEDITILNAHFSFFETYKNIVLGTLLVFSLLILYILMMFINIQKRKKSESEIRRQKISLQGLNEQLETSEEELRAQNESLQEYQGHLEHIAKHDALTGLPNRVYLEEFISNHLKDSDTMACDQVAVVFIDLDNFKFINNTYGHHFGDQVLRIVANRLAEVNIDQFSARIGGDEFILVIDNFKTEKLLLENVFNRIKHAFSLPLVIGEDYITISASIGYSLYPDDGSTAEELIMQADLSMFNAKKSGKSKYMHYDPSMSNALENDHLLISHIKNAYENKEFTLHYQPQINAHTDEIIGFEALIRWYSKDFGYIPPDRVIPLAESTGLIIPIGLCIIEQSIQFALEMKKKFSSNFKVSINISVVQLLESNFEDELFERLERYHLDPRYIQLEITESVLIETSGTMIVKLNSIRDKGISISLDDFGTGFSSLTYLQKLPINEIKIDKSFIDEMLTDSKPAKLVDTILYLAKELNLNVIAEGVETKEQQDYLLDHGCSIMQGYYNSKPLPIEEVILFCEKRIH</sequence>
<evidence type="ECO:0000256" key="1">
    <source>
        <dbReference type="SAM" id="Coils"/>
    </source>
</evidence>
<keyword evidence="2" id="KW-0472">Membrane</keyword>
<evidence type="ECO:0000259" key="3">
    <source>
        <dbReference type="PROSITE" id="PS50883"/>
    </source>
</evidence>
<dbReference type="SMART" id="SM00052">
    <property type="entry name" value="EAL"/>
    <property type="match status" value="1"/>
</dbReference>
<organism evidence="5 6">
    <name type="scientific">Fusibacter bizertensis</name>
    <dbReference type="NCBI Taxonomy" id="1488331"/>
    <lineage>
        <taxon>Bacteria</taxon>
        <taxon>Bacillati</taxon>
        <taxon>Bacillota</taxon>
        <taxon>Clostridia</taxon>
        <taxon>Eubacteriales</taxon>
        <taxon>Eubacteriales Family XII. Incertae Sedis</taxon>
        <taxon>Fusibacter</taxon>
    </lineage>
</organism>